<dbReference type="Gene3D" id="3.40.640.10">
    <property type="entry name" value="Type I PLP-dependent aspartate aminotransferase-like (Major domain)"/>
    <property type="match status" value="2"/>
</dbReference>
<dbReference type="PANTHER" id="PTHR42684">
    <property type="entry name" value="ADENOSYLMETHIONINE-8-AMINO-7-OXONONANOATE AMINOTRANSFERASE"/>
    <property type="match status" value="1"/>
</dbReference>
<evidence type="ECO:0000313" key="3">
    <source>
        <dbReference type="EMBL" id="CAD6265775.1"/>
    </source>
</evidence>
<dbReference type="AlphaFoldDB" id="A0A811R6P8"/>
<evidence type="ECO:0000256" key="1">
    <source>
        <dbReference type="ARBA" id="ARBA00022576"/>
    </source>
</evidence>
<dbReference type="InterPro" id="IPR015422">
    <property type="entry name" value="PyrdxlP-dep_Trfase_small"/>
</dbReference>
<dbReference type="GO" id="GO:0004141">
    <property type="term" value="F:dethiobiotin synthase activity"/>
    <property type="evidence" value="ECO:0007669"/>
    <property type="project" value="TreeGrafter"/>
</dbReference>
<dbReference type="SUPFAM" id="SSF53383">
    <property type="entry name" value="PLP-dependent transferases"/>
    <property type="match status" value="1"/>
</dbReference>
<dbReference type="PANTHER" id="PTHR42684:SF3">
    <property type="entry name" value="ADENOSYLMETHIONINE-8-AMINO-7-OXONONANOATE AMINOTRANSFERASE"/>
    <property type="match status" value="1"/>
</dbReference>
<dbReference type="Gene3D" id="3.90.1150.10">
    <property type="entry name" value="Aspartate Aminotransferase, domain 1"/>
    <property type="match status" value="1"/>
</dbReference>
<keyword evidence="4" id="KW-1185">Reference proteome</keyword>
<comment type="caution">
    <text evidence="3">The sequence shown here is derived from an EMBL/GenBank/DDBJ whole genome shotgun (WGS) entry which is preliminary data.</text>
</comment>
<gene>
    <name evidence="3" type="ORF">NCGR_LOCUS49080</name>
</gene>
<protein>
    <submittedName>
        <fullName evidence="3">Uncharacterized protein</fullName>
    </submittedName>
</protein>
<evidence type="ECO:0000313" key="4">
    <source>
        <dbReference type="Proteomes" id="UP000604825"/>
    </source>
</evidence>
<dbReference type="OrthoDB" id="425114at2759"/>
<sequence>MGYAAARYGHVMFPENIHEPALRSAEILLGGVGKGWASRVYYSDNGSTAIEIALKMAFHKFSLDHGIMDGSENSARNERNIQLKNQLTKSQYFSMPFTASTSLAHICVVIQGAGGMLMIDPLFQRVLVRECRSRKIPVIFDEFSTDSILVLLTALLHGHSYTAHAMGCTAALKAMQWYRDPSTNSNLDTDHMKLTEAYASLYASSLVQQLRKEDDIYIRPLGNVIYLMCFYAHPKIAALDNSSKYTAGFVSSIEPAGNIVDESRFSEWNSLVPT</sequence>
<organism evidence="3 4">
    <name type="scientific">Miscanthus lutarioriparius</name>
    <dbReference type="NCBI Taxonomy" id="422564"/>
    <lineage>
        <taxon>Eukaryota</taxon>
        <taxon>Viridiplantae</taxon>
        <taxon>Streptophyta</taxon>
        <taxon>Embryophyta</taxon>
        <taxon>Tracheophyta</taxon>
        <taxon>Spermatophyta</taxon>
        <taxon>Magnoliopsida</taxon>
        <taxon>Liliopsida</taxon>
        <taxon>Poales</taxon>
        <taxon>Poaceae</taxon>
        <taxon>PACMAD clade</taxon>
        <taxon>Panicoideae</taxon>
        <taxon>Andropogonodae</taxon>
        <taxon>Andropogoneae</taxon>
        <taxon>Saccharinae</taxon>
        <taxon>Miscanthus</taxon>
    </lineage>
</organism>
<dbReference type="GO" id="GO:0005739">
    <property type="term" value="C:mitochondrion"/>
    <property type="evidence" value="ECO:0007669"/>
    <property type="project" value="TreeGrafter"/>
</dbReference>
<name>A0A811R6P8_9POAL</name>
<accession>A0A811R6P8</accession>
<dbReference type="GO" id="GO:0004015">
    <property type="term" value="F:adenosylmethionine-8-amino-7-oxononanoate transaminase activity"/>
    <property type="evidence" value="ECO:0007669"/>
    <property type="project" value="TreeGrafter"/>
</dbReference>
<keyword evidence="2" id="KW-0808">Transferase</keyword>
<dbReference type="GO" id="GO:0009102">
    <property type="term" value="P:biotin biosynthetic process"/>
    <property type="evidence" value="ECO:0007669"/>
    <property type="project" value="TreeGrafter"/>
</dbReference>
<proteinExistence type="predicted"/>
<keyword evidence="1" id="KW-0032">Aminotransferase</keyword>
<dbReference type="EMBL" id="CAJGYO010000013">
    <property type="protein sequence ID" value="CAD6265775.1"/>
    <property type="molecule type" value="Genomic_DNA"/>
</dbReference>
<evidence type="ECO:0000256" key="2">
    <source>
        <dbReference type="ARBA" id="ARBA00022679"/>
    </source>
</evidence>
<reference evidence="3" key="1">
    <citation type="submission" date="2020-10" db="EMBL/GenBank/DDBJ databases">
        <authorList>
            <person name="Han B."/>
            <person name="Lu T."/>
            <person name="Zhao Q."/>
            <person name="Huang X."/>
            <person name="Zhao Y."/>
        </authorList>
    </citation>
    <scope>NUCLEOTIDE SEQUENCE</scope>
</reference>
<dbReference type="InterPro" id="IPR015421">
    <property type="entry name" value="PyrdxlP-dep_Trfase_major"/>
</dbReference>
<dbReference type="Proteomes" id="UP000604825">
    <property type="component" value="Unassembled WGS sequence"/>
</dbReference>
<dbReference type="InterPro" id="IPR015424">
    <property type="entry name" value="PyrdxlP-dep_Trfase"/>
</dbReference>